<evidence type="ECO:0000256" key="2">
    <source>
        <dbReference type="ARBA" id="ARBA00023315"/>
    </source>
</evidence>
<keyword evidence="2" id="KW-0012">Acyltransferase</keyword>
<keyword evidence="1" id="KW-0808">Transferase</keyword>
<dbReference type="GO" id="GO:0006654">
    <property type="term" value="P:phosphatidic acid biosynthetic process"/>
    <property type="evidence" value="ECO:0007669"/>
    <property type="project" value="TreeGrafter"/>
</dbReference>
<accession>A0A6J7KMT5</accession>
<evidence type="ECO:0000256" key="1">
    <source>
        <dbReference type="ARBA" id="ARBA00022679"/>
    </source>
</evidence>
<dbReference type="SMART" id="SM00563">
    <property type="entry name" value="PlsC"/>
    <property type="match status" value="1"/>
</dbReference>
<organism evidence="5">
    <name type="scientific">freshwater metagenome</name>
    <dbReference type="NCBI Taxonomy" id="449393"/>
    <lineage>
        <taxon>unclassified sequences</taxon>
        <taxon>metagenomes</taxon>
        <taxon>ecological metagenomes</taxon>
    </lineage>
</organism>
<evidence type="ECO:0000313" key="5">
    <source>
        <dbReference type="EMBL" id="CAB4956765.1"/>
    </source>
</evidence>
<gene>
    <name evidence="5" type="ORF">UFOPK3662_02937</name>
</gene>
<dbReference type="PANTHER" id="PTHR10434">
    <property type="entry name" value="1-ACYL-SN-GLYCEROL-3-PHOSPHATE ACYLTRANSFERASE"/>
    <property type="match status" value="1"/>
</dbReference>
<dbReference type="PANTHER" id="PTHR10434:SF55">
    <property type="entry name" value="POSSIBLE ACYLTRANSFERASE"/>
    <property type="match status" value="1"/>
</dbReference>
<protein>
    <submittedName>
        <fullName evidence="5">Unannotated protein</fullName>
    </submittedName>
</protein>
<proteinExistence type="predicted"/>
<dbReference type="InterPro" id="IPR002123">
    <property type="entry name" value="Plipid/glycerol_acylTrfase"/>
</dbReference>
<feature type="region of interest" description="Disordered" evidence="3">
    <location>
        <begin position="1"/>
        <end position="21"/>
    </location>
</feature>
<feature type="domain" description="Phospholipid/glycerol acyltransferase" evidence="4">
    <location>
        <begin position="67"/>
        <end position="185"/>
    </location>
</feature>
<dbReference type="SUPFAM" id="SSF69593">
    <property type="entry name" value="Glycerol-3-phosphate (1)-acyltransferase"/>
    <property type="match status" value="1"/>
</dbReference>
<reference evidence="5" key="1">
    <citation type="submission" date="2020-05" db="EMBL/GenBank/DDBJ databases">
        <authorList>
            <person name="Chiriac C."/>
            <person name="Salcher M."/>
            <person name="Ghai R."/>
            <person name="Kavagutti S V."/>
        </authorList>
    </citation>
    <scope>NUCLEOTIDE SEQUENCE</scope>
</reference>
<name>A0A6J7KMT5_9ZZZZ</name>
<dbReference type="GO" id="GO:0005886">
    <property type="term" value="C:plasma membrane"/>
    <property type="evidence" value="ECO:0007669"/>
    <property type="project" value="TreeGrafter"/>
</dbReference>
<evidence type="ECO:0000256" key="3">
    <source>
        <dbReference type="SAM" id="MobiDB-lite"/>
    </source>
</evidence>
<dbReference type="EMBL" id="CAFBMW010000029">
    <property type="protein sequence ID" value="CAB4956765.1"/>
    <property type="molecule type" value="Genomic_DNA"/>
</dbReference>
<feature type="compositionally biased region" description="Polar residues" evidence="3">
    <location>
        <begin position="11"/>
        <end position="21"/>
    </location>
</feature>
<dbReference type="AlphaFoldDB" id="A0A6J7KMT5"/>
<dbReference type="Pfam" id="PF01553">
    <property type="entry name" value="Acyltransferase"/>
    <property type="match status" value="1"/>
</dbReference>
<sequence>MRGAAAVLQTHAMTSSPSPDTWQRPGLRAALLYAFAAGLLGTIVSSVSRLELTRRAVPTGRLPEGPVIVVANHTSFADGILLALVGRRLGRSLRLMATGGVFRSGLVGPLARRLGFIPVLRGTDAAASSLDAAATALAAGEAVGLFPEGRITRDAQHWPERSRTGAVRLAIRTGAPVVPVALVGAQQVVGRRGILARLLRNTVLRPRVLVAVGEPVDVRRLAGLADGEAPDEATVRRVADEVMALLVSQVAELRGEPAPHPAGVPEEALTA</sequence>
<evidence type="ECO:0000259" key="4">
    <source>
        <dbReference type="SMART" id="SM00563"/>
    </source>
</evidence>
<dbReference type="CDD" id="cd07989">
    <property type="entry name" value="LPLAT_AGPAT-like"/>
    <property type="match status" value="1"/>
</dbReference>
<dbReference type="GO" id="GO:0003841">
    <property type="term" value="F:1-acylglycerol-3-phosphate O-acyltransferase activity"/>
    <property type="evidence" value="ECO:0007669"/>
    <property type="project" value="TreeGrafter"/>
</dbReference>